<dbReference type="Pfam" id="PF02899">
    <property type="entry name" value="Phage_int_SAM_1"/>
    <property type="match status" value="1"/>
</dbReference>
<dbReference type="InterPro" id="IPR011010">
    <property type="entry name" value="DNA_brk_join_enz"/>
</dbReference>
<reference evidence="4" key="1">
    <citation type="submission" date="2021-01" db="EMBL/GenBank/DDBJ databases">
        <title>Genomic Encyclopedia of Type Strains, Phase IV (KMG-IV): sequencing the most valuable type-strain genomes for metagenomic binning, comparative biology and taxonomic classification.</title>
        <authorList>
            <person name="Goeker M."/>
        </authorList>
    </citation>
    <scope>NUCLEOTIDE SEQUENCE</scope>
    <source>
        <strain evidence="4">DSM 25523</strain>
    </source>
</reference>
<dbReference type="RefSeq" id="WP_239565492.1">
    <property type="nucleotide sequence ID" value="NZ_BAABIN010000019.1"/>
</dbReference>
<protein>
    <submittedName>
        <fullName evidence="4">Site-specific recombinase XerD</fullName>
    </submittedName>
</protein>
<keyword evidence="1 2" id="KW-0238">DNA-binding</keyword>
<dbReference type="PROSITE" id="PS51900">
    <property type="entry name" value="CB"/>
    <property type="match status" value="1"/>
</dbReference>
<dbReference type="InterPro" id="IPR010998">
    <property type="entry name" value="Integrase_recombinase_N"/>
</dbReference>
<evidence type="ECO:0000256" key="1">
    <source>
        <dbReference type="ARBA" id="ARBA00023125"/>
    </source>
</evidence>
<keyword evidence="5" id="KW-1185">Reference proteome</keyword>
<evidence type="ECO:0000256" key="2">
    <source>
        <dbReference type="PROSITE-ProRule" id="PRU01248"/>
    </source>
</evidence>
<dbReference type="SUPFAM" id="SSF56349">
    <property type="entry name" value="DNA breaking-rejoining enzymes"/>
    <property type="match status" value="1"/>
</dbReference>
<evidence type="ECO:0000313" key="4">
    <source>
        <dbReference type="EMBL" id="MBM7591548.1"/>
    </source>
</evidence>
<proteinExistence type="predicted"/>
<evidence type="ECO:0000259" key="3">
    <source>
        <dbReference type="PROSITE" id="PS51900"/>
    </source>
</evidence>
<dbReference type="InterPro" id="IPR044068">
    <property type="entry name" value="CB"/>
</dbReference>
<comment type="caution">
    <text evidence="4">The sequence shown here is derived from an EMBL/GenBank/DDBJ whole genome shotgun (WGS) entry which is preliminary data.</text>
</comment>
<feature type="domain" description="Core-binding (CB)" evidence="3">
    <location>
        <begin position="1"/>
        <end position="83"/>
    </location>
</feature>
<dbReference type="Proteomes" id="UP000717624">
    <property type="component" value="Unassembled WGS sequence"/>
</dbReference>
<organism evidence="4 5">
    <name type="scientific">Brevibacillus fulvus</name>
    <dbReference type="NCBI Taxonomy" id="1125967"/>
    <lineage>
        <taxon>Bacteria</taxon>
        <taxon>Bacillati</taxon>
        <taxon>Bacillota</taxon>
        <taxon>Bacilli</taxon>
        <taxon>Bacillales</taxon>
        <taxon>Paenibacillaceae</taxon>
        <taxon>Brevibacillus</taxon>
    </lineage>
</organism>
<accession>A0A938XW32</accession>
<dbReference type="AlphaFoldDB" id="A0A938XW32"/>
<dbReference type="EMBL" id="JAFBEB010000012">
    <property type="protein sequence ID" value="MBM7591548.1"/>
    <property type="molecule type" value="Genomic_DNA"/>
</dbReference>
<name>A0A938XW32_9BACL</name>
<evidence type="ECO:0000313" key="5">
    <source>
        <dbReference type="Proteomes" id="UP000717624"/>
    </source>
</evidence>
<gene>
    <name evidence="4" type="ORF">JOD01_003199</name>
</gene>
<dbReference type="InterPro" id="IPR004107">
    <property type="entry name" value="Integrase_SAM-like_N"/>
</dbReference>
<dbReference type="GO" id="GO:0003677">
    <property type="term" value="F:DNA binding"/>
    <property type="evidence" value="ECO:0007669"/>
    <property type="project" value="UniProtKB-UniRule"/>
</dbReference>
<sequence>MDVIQQFEQYLVENGIAPKTIQSYVGDVKAFAEFLAAMGVDQPTDLKRFYVSSYKNHLTERKYAVATINKKINSLQAFNLFLIDRKLTTEQVVKLRKDRIKVAAGSEGEVEVFTEQEVNQILFFVQDRARVSLRNHLVVWMLLYTCEHQL</sequence>
<dbReference type="Gene3D" id="1.10.150.130">
    <property type="match status" value="1"/>
</dbReference>
<dbReference type="GO" id="GO:0015074">
    <property type="term" value="P:DNA integration"/>
    <property type="evidence" value="ECO:0007669"/>
    <property type="project" value="InterPro"/>
</dbReference>